<dbReference type="OrthoDB" id="1986715at2"/>
<dbReference type="InterPro" id="IPR014794">
    <property type="entry name" value="DUF1779"/>
</dbReference>
<feature type="transmembrane region" description="Helical" evidence="1">
    <location>
        <begin position="35"/>
        <end position="53"/>
    </location>
</feature>
<evidence type="ECO:0000256" key="1">
    <source>
        <dbReference type="SAM" id="Phobius"/>
    </source>
</evidence>
<dbReference type="InterPro" id="IPR036209">
    <property type="entry name" value="YwmB-like_sf"/>
</dbReference>
<dbReference type="RefSeq" id="WP_073287107.1">
    <property type="nucleotide sequence ID" value="NZ_FRCP01000010.1"/>
</dbReference>
<keyword evidence="1" id="KW-0472">Membrane</keyword>
<protein>
    <submittedName>
        <fullName evidence="2">TATA-box binding</fullName>
    </submittedName>
</protein>
<keyword evidence="3" id="KW-1185">Reference proteome</keyword>
<dbReference type="SUPFAM" id="SSF143842">
    <property type="entry name" value="YwmB-like"/>
    <property type="match status" value="1"/>
</dbReference>
<organism evidence="2 3">
    <name type="scientific">Anaerosporobacter mobilis DSM 15930</name>
    <dbReference type="NCBI Taxonomy" id="1120996"/>
    <lineage>
        <taxon>Bacteria</taxon>
        <taxon>Bacillati</taxon>
        <taxon>Bacillota</taxon>
        <taxon>Clostridia</taxon>
        <taxon>Lachnospirales</taxon>
        <taxon>Lachnospiraceae</taxon>
        <taxon>Anaerosporobacter</taxon>
    </lineage>
</organism>
<keyword evidence="1" id="KW-1133">Transmembrane helix</keyword>
<sequence length="280" mass="32180">MSHDIENSQNWIAVIFRTIKKVPQLLKGQNKKVKSIAYVVAILWIAVLSQLFVNRFFTDDSKLVDAFTKANSVIMDSNLYLVADMGTDYMSEEDEKNLLQYVFSGIGLTDECKITRGDDTDTILTKRESDQSTTIIKLVRDREKTKKDTYLVRRYLIIDITINEDVNSILSYKKKAEKIVSKLEAATYESQVTFTGTYDGKLSIEERNKITDRFVKDLQANVVVEQRGDELYTVYAYTGLINDYVKSEGNKINVNIAFNYNEKKNKTNLYVATPILNQDY</sequence>
<proteinExistence type="predicted"/>
<dbReference type="STRING" id="1120996.SAMN02746066_02054"/>
<evidence type="ECO:0000313" key="3">
    <source>
        <dbReference type="Proteomes" id="UP000184038"/>
    </source>
</evidence>
<dbReference type="AlphaFoldDB" id="A0A1M7IZM3"/>
<dbReference type="EMBL" id="FRCP01000010">
    <property type="protein sequence ID" value="SHM46274.1"/>
    <property type="molecule type" value="Genomic_DNA"/>
</dbReference>
<reference evidence="2 3" key="1">
    <citation type="submission" date="2016-11" db="EMBL/GenBank/DDBJ databases">
        <authorList>
            <person name="Jaros S."/>
            <person name="Januszkiewicz K."/>
            <person name="Wedrychowicz H."/>
        </authorList>
    </citation>
    <scope>NUCLEOTIDE SEQUENCE [LARGE SCALE GENOMIC DNA]</scope>
    <source>
        <strain evidence="2 3">DSM 15930</strain>
    </source>
</reference>
<evidence type="ECO:0000313" key="2">
    <source>
        <dbReference type="EMBL" id="SHM46274.1"/>
    </source>
</evidence>
<accession>A0A1M7IZM3</accession>
<name>A0A1M7IZM3_9FIRM</name>
<dbReference type="Proteomes" id="UP000184038">
    <property type="component" value="Unassembled WGS sequence"/>
</dbReference>
<gene>
    <name evidence="2" type="ORF">SAMN02746066_02054</name>
</gene>
<dbReference type="Gene3D" id="3.30.360.40">
    <property type="entry name" value="YwmB-like"/>
    <property type="match status" value="1"/>
</dbReference>
<dbReference type="Pfam" id="PF08680">
    <property type="entry name" value="DUF1779"/>
    <property type="match status" value="1"/>
</dbReference>
<keyword evidence="1" id="KW-0812">Transmembrane</keyword>